<dbReference type="PANTHER" id="PTHR43690">
    <property type="entry name" value="NARDILYSIN"/>
    <property type="match status" value="1"/>
</dbReference>
<sequence length="957" mass="107617">MPKTPTHFSIKSSAPGKRLVASLFLLSISLPFSLPALAEIKLNDPLPINPDLKRGKLDNGLTYYIQKNDTPRKKVELRLVVKAGSVLEDDDQQGLAHFTEHMAFNGSKHFKKHELISYLQSIGVKFGADLNAYTSFDETVYVLPIPTDKPAYLKTGFQVLADWAQGVEMKAADIDKERGIILEEARLGKGASDRMTRQLLPEVFNGSKYAERLPIGKEDTIKQFKHDALRRFYKDWYRPDLMAVVVIGDIQPDDAEKMVRKYFSGLKNPVPARARPEISIPKNTASKALVITDKEATNNLLMLRYPLEKQANYEVIGDYRQDIIRGLYKAMLNRRLGALTEQAKPPFLGASAGSEPVVSGYQSFISTAMLSQAGTQAALDALMQEKNSIRQFGFTAAEFDRAKKIEAREYESMFNERSKSSSANFAAEYIRNFLTNEPIPGIKNEYLYFKEFAEAVSLEEMNRFARQATPDDSVKLMFYVGSNKTGEVIPNEADLLEMAAKAEQKPVEARAEKVASASLMATPPQAGKIVSEKENKLLGLVEMTLSNGVKVTLKKTDFKNDQVLLSARRAGGMSLFSDADYYNTYYSNPVVWGMGMGKFSQKDLQETLAGKSANVRTSMDNYSESIGGASSSSDIETMLQLLYLRLTSPRKDEVMFQTLINAQKELARNTSARPEAIFSEAITTTIYKDHPRVPHLARVEDFDKISLDRSMEIYQSRYGSAKDMHFIFVGSFEVDKIKPLIATYLASLPTADIKTEYQDLQINPVQGVVKKDVHIGGEEKSTVVLSFTGPSTYTREENGRFHAMVDILNLKIIDVLREKQGLIYSGGMNGSFERIPQSRYSIDAELPCSPENVDKVIAALFAEIKKLQQSGPQVEDLNKVKQSWIKEHQQELRSNENWLNHLQNAVYYKTEADSILTVEKRIRAITPAQIKEAAQRYFNFQNYAQIVMYPEQKKEAK</sequence>
<protein>
    <submittedName>
        <fullName evidence="8">Zinc protease</fullName>
    </submittedName>
</protein>
<gene>
    <name evidence="8" type="ORF">DFR42_109159</name>
</gene>
<dbReference type="GO" id="GO:0046872">
    <property type="term" value="F:metal ion binding"/>
    <property type="evidence" value="ECO:0007669"/>
    <property type="project" value="InterPro"/>
</dbReference>
<keyword evidence="3" id="KW-0378">Hydrolase</keyword>
<name>A0A318IV46_9BURK</name>
<dbReference type="GO" id="GO:0008237">
    <property type="term" value="F:metallopeptidase activity"/>
    <property type="evidence" value="ECO:0007669"/>
    <property type="project" value="UniProtKB-KW"/>
</dbReference>
<accession>A0A318IV46</accession>
<evidence type="ECO:0000313" key="9">
    <source>
        <dbReference type="Proteomes" id="UP000247792"/>
    </source>
</evidence>
<dbReference type="SUPFAM" id="SSF63411">
    <property type="entry name" value="LuxS/MPP-like metallohydrolase"/>
    <property type="match status" value="4"/>
</dbReference>
<dbReference type="InterPro" id="IPR007863">
    <property type="entry name" value="Peptidase_M16_C"/>
</dbReference>
<keyword evidence="5" id="KW-0482">Metalloprotease</keyword>
<dbReference type="InterPro" id="IPR050626">
    <property type="entry name" value="Peptidase_M16"/>
</dbReference>
<dbReference type="PANTHER" id="PTHR43690:SF34">
    <property type="entry name" value="ZINC PROTEASE PQQL-LIKE"/>
    <property type="match status" value="1"/>
</dbReference>
<feature type="domain" description="Peptidase M16 C-terminal" evidence="7">
    <location>
        <begin position="224"/>
        <end position="404"/>
    </location>
</feature>
<dbReference type="AlphaFoldDB" id="A0A318IV46"/>
<evidence type="ECO:0000256" key="1">
    <source>
        <dbReference type="ARBA" id="ARBA00007261"/>
    </source>
</evidence>
<evidence type="ECO:0000256" key="3">
    <source>
        <dbReference type="ARBA" id="ARBA00022801"/>
    </source>
</evidence>
<evidence type="ECO:0000313" key="8">
    <source>
        <dbReference type="EMBL" id="PXX40046.1"/>
    </source>
</evidence>
<dbReference type="Pfam" id="PF00675">
    <property type="entry name" value="Peptidase_M16"/>
    <property type="match status" value="1"/>
</dbReference>
<dbReference type="EMBL" id="QJKB01000009">
    <property type="protein sequence ID" value="PXX40046.1"/>
    <property type="molecule type" value="Genomic_DNA"/>
</dbReference>
<proteinExistence type="inferred from homology"/>
<dbReference type="Gene3D" id="3.30.830.10">
    <property type="entry name" value="Metalloenzyme, LuxS/M16 peptidase-like"/>
    <property type="match status" value="4"/>
</dbReference>
<comment type="caution">
    <text evidence="8">The sequence shown here is derived from an EMBL/GenBank/DDBJ whole genome shotgun (WGS) entry which is preliminary data.</text>
</comment>
<keyword evidence="4" id="KW-0862">Zinc</keyword>
<dbReference type="OrthoDB" id="9811314at2"/>
<dbReference type="RefSeq" id="WP_110257279.1">
    <property type="nucleotide sequence ID" value="NZ_QJKB01000009.1"/>
</dbReference>
<feature type="domain" description="Peptidase M16 N-terminal" evidence="6">
    <location>
        <begin position="66"/>
        <end position="186"/>
    </location>
</feature>
<evidence type="ECO:0000259" key="6">
    <source>
        <dbReference type="Pfam" id="PF00675"/>
    </source>
</evidence>
<feature type="domain" description="Peptidase M16 C-terminal" evidence="7">
    <location>
        <begin position="705"/>
        <end position="882"/>
    </location>
</feature>
<keyword evidence="9" id="KW-1185">Reference proteome</keyword>
<dbReference type="Pfam" id="PF05193">
    <property type="entry name" value="Peptidase_M16_C"/>
    <property type="match status" value="2"/>
</dbReference>
<organism evidence="8 9">
    <name type="scientific">Undibacterium pigrum</name>
    <dbReference type="NCBI Taxonomy" id="401470"/>
    <lineage>
        <taxon>Bacteria</taxon>
        <taxon>Pseudomonadati</taxon>
        <taxon>Pseudomonadota</taxon>
        <taxon>Betaproteobacteria</taxon>
        <taxon>Burkholderiales</taxon>
        <taxon>Oxalobacteraceae</taxon>
        <taxon>Undibacterium</taxon>
    </lineage>
</organism>
<evidence type="ECO:0000256" key="5">
    <source>
        <dbReference type="ARBA" id="ARBA00023049"/>
    </source>
</evidence>
<keyword evidence="2 8" id="KW-0645">Protease</keyword>
<evidence type="ECO:0000256" key="4">
    <source>
        <dbReference type="ARBA" id="ARBA00022833"/>
    </source>
</evidence>
<comment type="similarity">
    <text evidence="1">Belongs to the peptidase M16 family.</text>
</comment>
<dbReference type="InterPro" id="IPR011765">
    <property type="entry name" value="Pept_M16_N"/>
</dbReference>
<evidence type="ECO:0000256" key="2">
    <source>
        <dbReference type="ARBA" id="ARBA00022670"/>
    </source>
</evidence>
<dbReference type="GO" id="GO:0006508">
    <property type="term" value="P:proteolysis"/>
    <property type="evidence" value="ECO:0007669"/>
    <property type="project" value="UniProtKB-KW"/>
</dbReference>
<dbReference type="InterPro" id="IPR011249">
    <property type="entry name" value="Metalloenz_LuxS/M16"/>
</dbReference>
<evidence type="ECO:0000259" key="7">
    <source>
        <dbReference type="Pfam" id="PF05193"/>
    </source>
</evidence>
<dbReference type="Proteomes" id="UP000247792">
    <property type="component" value="Unassembled WGS sequence"/>
</dbReference>
<reference evidence="8 9" key="1">
    <citation type="submission" date="2018-05" db="EMBL/GenBank/DDBJ databases">
        <title>Genomic Encyclopedia of Type Strains, Phase IV (KMG-IV): sequencing the most valuable type-strain genomes for metagenomic binning, comparative biology and taxonomic classification.</title>
        <authorList>
            <person name="Goeker M."/>
        </authorList>
    </citation>
    <scope>NUCLEOTIDE SEQUENCE [LARGE SCALE GENOMIC DNA]</scope>
    <source>
        <strain evidence="8 9">DSM 19792</strain>
    </source>
</reference>